<dbReference type="EMBL" id="JAAWVQ010029187">
    <property type="protein sequence ID" value="MBN3273259.1"/>
    <property type="molecule type" value="Genomic_DNA"/>
</dbReference>
<dbReference type="CDD" id="cd22255">
    <property type="entry name" value="PBD_PPP1R3A"/>
    <property type="match status" value="1"/>
</dbReference>
<feature type="non-terminal residue" evidence="3">
    <location>
        <position position="1"/>
    </location>
</feature>
<dbReference type="InterPro" id="IPR038175">
    <property type="entry name" value="CBM21_dom_sf"/>
</dbReference>
<evidence type="ECO:0000259" key="2">
    <source>
        <dbReference type="PROSITE" id="PS51159"/>
    </source>
</evidence>
<dbReference type="InterPro" id="IPR005036">
    <property type="entry name" value="CBM21_dom"/>
</dbReference>
<comment type="caution">
    <text evidence="3">The sequence shown here is derived from an EMBL/GenBank/DDBJ whole genome shotgun (WGS) entry which is preliminary data.</text>
</comment>
<reference evidence="3" key="1">
    <citation type="journal article" date="2021" name="Cell">
        <title>Tracing the genetic footprints of vertebrate landing in non-teleost ray-finned fishes.</title>
        <authorList>
            <person name="Bi X."/>
            <person name="Wang K."/>
            <person name="Yang L."/>
            <person name="Pan H."/>
            <person name="Jiang H."/>
            <person name="Wei Q."/>
            <person name="Fang M."/>
            <person name="Yu H."/>
            <person name="Zhu C."/>
            <person name="Cai Y."/>
            <person name="He Y."/>
            <person name="Gan X."/>
            <person name="Zeng H."/>
            <person name="Yu D."/>
            <person name="Zhu Y."/>
            <person name="Jiang H."/>
            <person name="Qiu Q."/>
            <person name="Yang H."/>
            <person name="Zhang Y.E."/>
            <person name="Wang W."/>
            <person name="Zhu M."/>
            <person name="He S."/>
            <person name="Zhang G."/>
        </authorList>
    </citation>
    <scope>NUCLEOTIDE SEQUENCE</scope>
    <source>
        <strain evidence="3">Pddl_001</strain>
    </source>
</reference>
<dbReference type="PANTHER" id="PTHR12307:SF2">
    <property type="entry name" value="PROTEIN PHOSPHATASE 1 REGULATORY SUBUNIT 3A"/>
    <property type="match status" value="1"/>
</dbReference>
<gene>
    <name evidence="3" type="primary">Ppp1r3a_1</name>
    <name evidence="3" type="ORF">GTO93_0018172</name>
</gene>
<evidence type="ECO:0000313" key="3">
    <source>
        <dbReference type="EMBL" id="MBN3273259.1"/>
    </source>
</evidence>
<accession>A0ABS2XGG4</accession>
<dbReference type="Pfam" id="PF03370">
    <property type="entry name" value="CBM_21"/>
    <property type="match status" value="1"/>
</dbReference>
<organism evidence="3 4">
    <name type="scientific">Polyodon spathula</name>
    <name type="common">North American paddlefish</name>
    <name type="synonym">Squalus spathula</name>
    <dbReference type="NCBI Taxonomy" id="7913"/>
    <lineage>
        <taxon>Eukaryota</taxon>
        <taxon>Metazoa</taxon>
        <taxon>Chordata</taxon>
        <taxon>Craniata</taxon>
        <taxon>Vertebrata</taxon>
        <taxon>Euteleostomi</taxon>
        <taxon>Actinopterygii</taxon>
        <taxon>Chondrostei</taxon>
        <taxon>Acipenseriformes</taxon>
        <taxon>Polyodontidae</taxon>
        <taxon>Polyodon</taxon>
    </lineage>
</organism>
<dbReference type="PROSITE" id="PS51159">
    <property type="entry name" value="CBM21"/>
    <property type="match status" value="1"/>
</dbReference>
<feature type="region of interest" description="Disordered" evidence="1">
    <location>
        <begin position="21"/>
        <end position="59"/>
    </location>
</feature>
<dbReference type="InterPro" id="IPR050782">
    <property type="entry name" value="PP1_regulatory_subunit_3"/>
</dbReference>
<dbReference type="PANTHER" id="PTHR12307">
    <property type="entry name" value="PROTEIN PHOSPHATASE 1 REGULATORY SUBUNIT"/>
    <property type="match status" value="1"/>
</dbReference>
<name>A0ABS2XGG4_POLSP</name>
<proteinExistence type="predicted"/>
<dbReference type="Gene3D" id="2.60.40.2440">
    <property type="entry name" value="Carbohydrate binding type-21 domain"/>
    <property type="match status" value="1"/>
</dbReference>
<keyword evidence="4" id="KW-1185">Reference proteome</keyword>
<evidence type="ECO:0000313" key="4">
    <source>
        <dbReference type="Proteomes" id="UP001166093"/>
    </source>
</evidence>
<dbReference type="Proteomes" id="UP001166093">
    <property type="component" value="Unassembled WGS sequence"/>
</dbReference>
<feature type="non-terminal residue" evidence="3">
    <location>
        <position position="264"/>
    </location>
</feature>
<protein>
    <submittedName>
        <fullName evidence="3">PPR3A phosphatase</fullName>
    </submittedName>
</protein>
<evidence type="ECO:0000256" key="1">
    <source>
        <dbReference type="SAM" id="MobiDB-lite"/>
    </source>
</evidence>
<feature type="domain" description="CBM21" evidence="2">
    <location>
        <begin position="122"/>
        <end position="233"/>
    </location>
</feature>
<sequence length="264" mass="29973">MESTGEPRRFGASKFLEVTASNSWDEDEVEDESKIKPKSSPIPRRRSSSSSDDSEAEGPPVITRKVSFADAFGLNLVCVKEFDSWAVPTTSFTDIFEDEVPRSEEYFLSSVFVVPSSHDELMQKLYEQKVELESFEFVPGGLTAMTGIIRVFNVCFEKLVYVRMTLDAWSSYYDLMAQYVPGSSDGETDQFSFKISLVPPYQKDGGKVEFCIRYETSVGTFWANNNGLNYVLFCHKKEMPEVTTKTQEENTDKNIKSCLKTINR</sequence>